<proteinExistence type="predicted"/>
<evidence type="ECO:0000313" key="3">
    <source>
        <dbReference type="Proteomes" id="UP000235145"/>
    </source>
</evidence>
<evidence type="ECO:0000313" key="2">
    <source>
        <dbReference type="EMBL" id="KAJ0213321.1"/>
    </source>
</evidence>
<accession>A0A9R1XHL8</accession>
<feature type="transmembrane region" description="Helical" evidence="1">
    <location>
        <begin position="38"/>
        <end position="58"/>
    </location>
</feature>
<reference evidence="2 3" key="1">
    <citation type="journal article" date="2017" name="Nat. Commun.">
        <title>Genome assembly with in vitro proximity ligation data and whole-genome triplication in lettuce.</title>
        <authorList>
            <person name="Reyes-Chin-Wo S."/>
            <person name="Wang Z."/>
            <person name="Yang X."/>
            <person name="Kozik A."/>
            <person name="Arikit S."/>
            <person name="Song C."/>
            <person name="Xia L."/>
            <person name="Froenicke L."/>
            <person name="Lavelle D.O."/>
            <person name="Truco M.J."/>
            <person name="Xia R."/>
            <person name="Zhu S."/>
            <person name="Xu C."/>
            <person name="Xu H."/>
            <person name="Xu X."/>
            <person name="Cox K."/>
            <person name="Korf I."/>
            <person name="Meyers B.C."/>
            <person name="Michelmore R.W."/>
        </authorList>
    </citation>
    <scope>NUCLEOTIDE SEQUENCE [LARGE SCALE GENOMIC DNA]</scope>
    <source>
        <strain evidence="3">cv. Salinas</strain>
        <tissue evidence="2">Seedlings</tissue>
    </source>
</reference>
<keyword evidence="1" id="KW-0472">Membrane</keyword>
<dbReference type="EMBL" id="NBSK02000004">
    <property type="protein sequence ID" value="KAJ0213321.1"/>
    <property type="molecule type" value="Genomic_DNA"/>
</dbReference>
<gene>
    <name evidence="2" type="ORF">LSAT_V11C400219430</name>
</gene>
<keyword evidence="1" id="KW-1133">Transmembrane helix</keyword>
<name>A0A9R1XHL8_LACSA</name>
<dbReference type="Proteomes" id="UP000235145">
    <property type="component" value="Unassembled WGS sequence"/>
</dbReference>
<comment type="caution">
    <text evidence="2">The sequence shown here is derived from an EMBL/GenBank/DDBJ whole genome shotgun (WGS) entry which is preliminary data.</text>
</comment>
<keyword evidence="3" id="KW-1185">Reference proteome</keyword>
<dbReference type="AlphaFoldDB" id="A0A9R1XHL8"/>
<keyword evidence="1" id="KW-0812">Transmembrane</keyword>
<protein>
    <submittedName>
        <fullName evidence="2">Uncharacterized protein</fullName>
    </submittedName>
</protein>
<sequence length="124" mass="14737">MFTCFTSIVADLRSDENALANLIEYNFIKLVSYHSIRFLYKLINFLIFLILTINTNVYKTNKKIKLNNLYLDNTKHIPMYTTSVGRIQSSINVSIPDSDRNIYHVQDREKRRIRKLYLDNKKEV</sequence>
<evidence type="ECO:0000256" key="1">
    <source>
        <dbReference type="SAM" id="Phobius"/>
    </source>
</evidence>
<organism evidence="2 3">
    <name type="scientific">Lactuca sativa</name>
    <name type="common">Garden lettuce</name>
    <dbReference type="NCBI Taxonomy" id="4236"/>
    <lineage>
        <taxon>Eukaryota</taxon>
        <taxon>Viridiplantae</taxon>
        <taxon>Streptophyta</taxon>
        <taxon>Embryophyta</taxon>
        <taxon>Tracheophyta</taxon>
        <taxon>Spermatophyta</taxon>
        <taxon>Magnoliopsida</taxon>
        <taxon>eudicotyledons</taxon>
        <taxon>Gunneridae</taxon>
        <taxon>Pentapetalae</taxon>
        <taxon>asterids</taxon>
        <taxon>campanulids</taxon>
        <taxon>Asterales</taxon>
        <taxon>Asteraceae</taxon>
        <taxon>Cichorioideae</taxon>
        <taxon>Cichorieae</taxon>
        <taxon>Lactucinae</taxon>
        <taxon>Lactuca</taxon>
    </lineage>
</organism>